<dbReference type="EMBL" id="PRLP01000017">
    <property type="protein sequence ID" value="PPC78236.1"/>
    <property type="molecule type" value="Genomic_DNA"/>
</dbReference>
<name>A0A2S5KVD9_9PROT</name>
<proteinExistence type="predicted"/>
<evidence type="ECO:0000313" key="1">
    <source>
        <dbReference type="EMBL" id="PPC78236.1"/>
    </source>
</evidence>
<dbReference type="Proteomes" id="UP000238196">
    <property type="component" value="Unassembled WGS sequence"/>
</dbReference>
<accession>A0A2S5KVD9</accession>
<protein>
    <submittedName>
        <fullName evidence="1">Uncharacterized protein</fullName>
    </submittedName>
</protein>
<reference evidence="1 2" key="1">
    <citation type="submission" date="2018-02" db="EMBL/GenBank/DDBJ databases">
        <title>novel marine gammaproteobacteria from coastal saline agro ecosystem.</title>
        <authorList>
            <person name="Krishnan R."/>
            <person name="Ramesh Kumar N."/>
        </authorList>
    </citation>
    <scope>NUCLEOTIDE SEQUENCE [LARGE SCALE GENOMIC DNA]</scope>
    <source>
        <strain evidence="1 2">228</strain>
    </source>
</reference>
<sequence>MTTPATLLLQASDLHWMGDASSDYCLHGALLLQVGNITLLHPSQGSWTLSAASLHLLRSLGRDHSRQQPLAPYNELIPCCGFDLLSFADQPSVEIQGCGGGVEIWIRHLADALIELTVADQQIVIARADWHSAILTLAAQIRQYYLDSPDKLPLDSDEASLWLRFWQEWDELVTKHSASAPVNHHDTQHHQHTPTDK</sequence>
<evidence type="ECO:0000313" key="2">
    <source>
        <dbReference type="Proteomes" id="UP000238196"/>
    </source>
</evidence>
<organism evidence="1 2">
    <name type="scientific">Proteobacteria bacterium 228</name>
    <dbReference type="NCBI Taxonomy" id="2083153"/>
    <lineage>
        <taxon>Bacteria</taxon>
        <taxon>Pseudomonadati</taxon>
        <taxon>Pseudomonadota</taxon>
    </lineage>
</organism>
<comment type="caution">
    <text evidence="1">The sequence shown here is derived from an EMBL/GenBank/DDBJ whole genome shotgun (WGS) entry which is preliminary data.</text>
</comment>
<gene>
    <name evidence="1" type="ORF">C4K68_06280</name>
</gene>
<dbReference type="AlphaFoldDB" id="A0A2S5KVD9"/>
<dbReference type="OrthoDB" id="9429671at2"/>